<gene>
    <name evidence="3" type="ORF">N4261_03935</name>
</gene>
<dbReference type="InterPro" id="IPR021745">
    <property type="entry name" value="CbiG_mid"/>
</dbReference>
<sequence>MSSAVSSSDSNAASPIASPVLSSVPVADPRLCIVAITKHGAAQAARLAADLPQAQICTSAKFASAFAGLPNTVHAYEGALRDQIGPLFADQDQLIFFVSLGAVVRLIAPHLKDKDVDPGVIVVDDAGRYVIPVLSGHVGGANEWSERVADLLGAVPVLTTASDVGRTIPVDILGRHLGWRVEAPKINITRVSAHVVNGEPIAFVQDAGSRDWWTRPTPLPANIHRFDRFDEVDLSRFAAVLWVTHTPIEPAQWTQLHERLVVYRPPVEEAAAPAAARAASSAASVASAVTSATAHP</sequence>
<evidence type="ECO:0000259" key="2">
    <source>
        <dbReference type="Pfam" id="PF11761"/>
    </source>
</evidence>
<organism evidence="3 4">
    <name type="scientific">Roseateles amylovorans</name>
    <dbReference type="NCBI Taxonomy" id="2978473"/>
    <lineage>
        <taxon>Bacteria</taxon>
        <taxon>Pseudomonadati</taxon>
        <taxon>Pseudomonadota</taxon>
        <taxon>Betaproteobacteria</taxon>
        <taxon>Burkholderiales</taxon>
        <taxon>Sphaerotilaceae</taxon>
        <taxon>Roseateles</taxon>
    </lineage>
</organism>
<dbReference type="PANTHER" id="PTHR37477:SF1">
    <property type="entry name" value="COBALT-PRECORRIN-5A HYDROLASE"/>
    <property type="match status" value="1"/>
</dbReference>
<dbReference type="InterPro" id="IPR021744">
    <property type="entry name" value="CbiG_N"/>
</dbReference>
<evidence type="ECO:0000313" key="4">
    <source>
        <dbReference type="Proteomes" id="UP001064933"/>
    </source>
</evidence>
<evidence type="ECO:0000259" key="1">
    <source>
        <dbReference type="Pfam" id="PF11760"/>
    </source>
</evidence>
<protein>
    <submittedName>
        <fullName evidence="3">Cobalamin biosynthesis protein CbiG</fullName>
    </submittedName>
</protein>
<proteinExistence type="predicted"/>
<dbReference type="SUPFAM" id="SSF159672">
    <property type="entry name" value="CbiG N-terminal domain-like"/>
    <property type="match status" value="1"/>
</dbReference>
<dbReference type="InterPro" id="IPR038029">
    <property type="entry name" value="GbiG_N_sf"/>
</dbReference>
<keyword evidence="4" id="KW-1185">Reference proteome</keyword>
<dbReference type="InterPro" id="IPR052553">
    <property type="entry name" value="CbiG_hydrolase"/>
</dbReference>
<dbReference type="RefSeq" id="WP_261758916.1">
    <property type="nucleotide sequence ID" value="NZ_CP104562.2"/>
</dbReference>
<dbReference type="Pfam" id="PF11760">
    <property type="entry name" value="CbiG_N"/>
    <property type="match status" value="1"/>
</dbReference>
<feature type="domain" description="Cobalamin synthesis G N-terminal" evidence="1">
    <location>
        <begin position="86"/>
        <end position="163"/>
    </location>
</feature>
<accession>A0ABY6B122</accession>
<dbReference type="Proteomes" id="UP001064933">
    <property type="component" value="Chromosome"/>
</dbReference>
<name>A0ABY6B122_9BURK</name>
<dbReference type="Pfam" id="PF11761">
    <property type="entry name" value="CbiG_mid"/>
    <property type="match status" value="1"/>
</dbReference>
<feature type="domain" description="Cobalamin biosynthesis central region" evidence="2">
    <location>
        <begin position="169"/>
        <end position="265"/>
    </location>
</feature>
<reference evidence="3" key="1">
    <citation type="submission" date="2022-10" db="EMBL/GenBank/DDBJ databases">
        <title>Characterization and whole genome sequencing of a new Roseateles species, isolated from fresh water.</title>
        <authorList>
            <person name="Guliayeva D.Y."/>
            <person name="Akhremchuk A.E."/>
            <person name="Sikolenko M.A."/>
            <person name="Valentovich L.N."/>
            <person name="Sidarenka A.V."/>
        </authorList>
    </citation>
    <scope>NUCLEOTIDE SEQUENCE</scope>
    <source>
        <strain evidence="3">BIM B-1768</strain>
    </source>
</reference>
<dbReference type="Gene3D" id="3.40.50.11220">
    <property type="match status" value="1"/>
</dbReference>
<dbReference type="PANTHER" id="PTHR37477">
    <property type="entry name" value="COBALT-PRECORRIN-5A HYDROLASE"/>
    <property type="match status" value="1"/>
</dbReference>
<evidence type="ECO:0000313" key="3">
    <source>
        <dbReference type="EMBL" id="UXH79097.1"/>
    </source>
</evidence>
<dbReference type="EMBL" id="CP104562">
    <property type="protein sequence ID" value="UXH79097.1"/>
    <property type="molecule type" value="Genomic_DNA"/>
</dbReference>